<evidence type="ECO:0000313" key="10">
    <source>
        <dbReference type="EMBL" id="NNJ24722.1"/>
    </source>
</evidence>
<evidence type="ECO:0000256" key="2">
    <source>
        <dbReference type="ARBA" id="ARBA00008779"/>
    </source>
</evidence>
<feature type="domain" description="Sulfatase N-terminal" evidence="9">
    <location>
        <begin position="36"/>
        <end position="395"/>
    </location>
</feature>
<keyword evidence="4 8" id="KW-0732">Signal</keyword>
<dbReference type="SUPFAM" id="SSF53649">
    <property type="entry name" value="Alkaline phosphatase-like"/>
    <property type="match status" value="1"/>
</dbReference>
<comment type="caution">
    <text evidence="10">The sequence shown here is derived from an EMBL/GenBank/DDBJ whole genome shotgun (WGS) entry which is preliminary data.</text>
</comment>
<dbReference type="RefSeq" id="WP_171183976.1">
    <property type="nucleotide sequence ID" value="NZ_WTPX01000015.1"/>
</dbReference>
<dbReference type="InterPro" id="IPR017850">
    <property type="entry name" value="Alkaline_phosphatase_core_sf"/>
</dbReference>
<dbReference type="GO" id="GO:0047753">
    <property type="term" value="F:choline-sulfatase activity"/>
    <property type="evidence" value="ECO:0007669"/>
    <property type="project" value="UniProtKB-EC"/>
</dbReference>
<dbReference type="InterPro" id="IPR000917">
    <property type="entry name" value="Sulfatase_N"/>
</dbReference>
<gene>
    <name evidence="10" type="primary">betC_2</name>
    <name evidence="10" type="ORF">LzC2_07820</name>
</gene>
<evidence type="ECO:0000256" key="8">
    <source>
        <dbReference type="SAM" id="SignalP"/>
    </source>
</evidence>
<evidence type="ECO:0000256" key="6">
    <source>
        <dbReference type="ARBA" id="ARBA00022837"/>
    </source>
</evidence>
<evidence type="ECO:0000259" key="9">
    <source>
        <dbReference type="Pfam" id="PF00884"/>
    </source>
</evidence>
<dbReference type="EMBL" id="WTPX01000015">
    <property type="protein sequence ID" value="NNJ24722.1"/>
    <property type="molecule type" value="Genomic_DNA"/>
</dbReference>
<dbReference type="PANTHER" id="PTHR45953">
    <property type="entry name" value="IDURONATE 2-SULFATASE"/>
    <property type="match status" value="1"/>
</dbReference>
<dbReference type="Gene3D" id="3.40.720.10">
    <property type="entry name" value="Alkaline Phosphatase, subunit A"/>
    <property type="match status" value="1"/>
</dbReference>
<feature type="compositionally biased region" description="Basic and acidic residues" evidence="7">
    <location>
        <begin position="519"/>
        <end position="531"/>
    </location>
</feature>
<keyword evidence="11" id="KW-1185">Reference proteome</keyword>
<comment type="cofactor">
    <cofactor evidence="1">
        <name>Ca(2+)</name>
        <dbReference type="ChEBI" id="CHEBI:29108"/>
    </cofactor>
</comment>
<dbReference type="Proteomes" id="UP000609651">
    <property type="component" value="Unassembled WGS sequence"/>
</dbReference>
<feature type="chain" id="PRO_5046482737" evidence="8">
    <location>
        <begin position="26"/>
        <end position="531"/>
    </location>
</feature>
<evidence type="ECO:0000256" key="3">
    <source>
        <dbReference type="ARBA" id="ARBA00022723"/>
    </source>
</evidence>
<reference evidence="10 11" key="1">
    <citation type="journal article" date="2020" name="Syst. Appl. Microbiol.">
        <title>Alienimonas chondri sp. nov., a novel planctomycete isolated from the biofilm of the red alga Chondrus crispus.</title>
        <authorList>
            <person name="Vitorino I."/>
            <person name="Albuquerque L."/>
            <person name="Wiegand S."/>
            <person name="Kallscheuer N."/>
            <person name="da Costa M.S."/>
            <person name="Lobo-da-Cunha A."/>
            <person name="Jogler C."/>
            <person name="Lage O.M."/>
        </authorList>
    </citation>
    <scope>NUCLEOTIDE SEQUENCE [LARGE SCALE GENOMIC DNA]</scope>
    <source>
        <strain evidence="10 11">LzC2</strain>
    </source>
</reference>
<feature type="signal peptide" evidence="8">
    <location>
        <begin position="1"/>
        <end position="25"/>
    </location>
</feature>
<keyword evidence="6" id="KW-0106">Calcium</keyword>
<dbReference type="Pfam" id="PF00884">
    <property type="entry name" value="Sulfatase"/>
    <property type="match status" value="1"/>
</dbReference>
<proteinExistence type="inferred from homology"/>
<evidence type="ECO:0000313" key="11">
    <source>
        <dbReference type="Proteomes" id="UP000609651"/>
    </source>
</evidence>
<comment type="similarity">
    <text evidence="2">Belongs to the sulfatase family.</text>
</comment>
<evidence type="ECO:0000256" key="7">
    <source>
        <dbReference type="SAM" id="MobiDB-lite"/>
    </source>
</evidence>
<name>A0ABX1VBQ1_9PLAN</name>
<protein>
    <submittedName>
        <fullName evidence="10">Choline-sulfatase</fullName>
        <ecNumber evidence="10">3.1.6.6</ecNumber>
    </submittedName>
</protein>
<keyword evidence="5 10" id="KW-0378">Hydrolase</keyword>
<evidence type="ECO:0000256" key="4">
    <source>
        <dbReference type="ARBA" id="ARBA00022729"/>
    </source>
</evidence>
<dbReference type="EC" id="3.1.6.6" evidence="10"/>
<dbReference type="InterPro" id="IPR035874">
    <property type="entry name" value="IDS"/>
</dbReference>
<evidence type="ECO:0000256" key="5">
    <source>
        <dbReference type="ARBA" id="ARBA00022801"/>
    </source>
</evidence>
<sequence length="531" mass="58791">MKSPIGSRRLLATVLLGVAALPAAAADPDPADDRRPNVVFLAVDDMNDYAGFLESAPRAVTPNLDRLAARGVNFTNAHTAGVYCAPSRAAIFSGQFASTTGCYTSAEYFVHRPEIEPLQVSFDKAGYRTLGAGKLFHHPAGAIDIRGWDEFFLRTDRQRQSGWPLDSWAEPSPLPDPFPNSVYNADREITGGLFLEWAALPNDREGEMADTQRVDWAVETLRDGLPEDADAPFFLGVGLYAPHYPNYCPQKYFDLYDRDAIELPPVLPGDRDDLPPKIQRAMRNRVRISQRVDELDALRDALHGYLACISYADAQLGRILDAVAARGDAENTVVVLWSDHGYHHGQKGQWGKHTLWERTSNVPFVWAGPGVAAGTEVDATVSLIDLYPTLVDLCGLPAPRQTLEGQSLASVLADPAEAEDRRVFLPDVTPGEYAVITRDWRYIRRDDGEELYDLSADPHEWRNLAGDPARESVKERLRARAPETFAAPNPKLNARRDLVVEGDRFRWEKGEGNAPPARKANDRSVGDARGR</sequence>
<keyword evidence="3" id="KW-0479">Metal-binding</keyword>
<organism evidence="10 11">
    <name type="scientific">Alienimonas chondri</name>
    <dbReference type="NCBI Taxonomy" id="2681879"/>
    <lineage>
        <taxon>Bacteria</taxon>
        <taxon>Pseudomonadati</taxon>
        <taxon>Planctomycetota</taxon>
        <taxon>Planctomycetia</taxon>
        <taxon>Planctomycetales</taxon>
        <taxon>Planctomycetaceae</taxon>
        <taxon>Alienimonas</taxon>
    </lineage>
</organism>
<dbReference type="PANTHER" id="PTHR45953:SF1">
    <property type="entry name" value="IDURONATE 2-SULFATASE"/>
    <property type="match status" value="1"/>
</dbReference>
<accession>A0ABX1VBQ1</accession>
<evidence type="ECO:0000256" key="1">
    <source>
        <dbReference type="ARBA" id="ARBA00001913"/>
    </source>
</evidence>
<feature type="region of interest" description="Disordered" evidence="7">
    <location>
        <begin position="506"/>
        <end position="531"/>
    </location>
</feature>
<dbReference type="CDD" id="cd16030">
    <property type="entry name" value="iduronate-2-sulfatase"/>
    <property type="match status" value="1"/>
</dbReference>